<comment type="caution">
    <text evidence="1">The sequence shown here is derived from an EMBL/GenBank/DDBJ whole genome shotgun (WGS) entry which is preliminary data.</text>
</comment>
<dbReference type="EMBL" id="CASHSV030000615">
    <property type="protein sequence ID" value="CAJ2670857.1"/>
    <property type="molecule type" value="Genomic_DNA"/>
</dbReference>
<organism evidence="1 2">
    <name type="scientific">Trifolium pratense</name>
    <name type="common">Red clover</name>
    <dbReference type="NCBI Taxonomy" id="57577"/>
    <lineage>
        <taxon>Eukaryota</taxon>
        <taxon>Viridiplantae</taxon>
        <taxon>Streptophyta</taxon>
        <taxon>Embryophyta</taxon>
        <taxon>Tracheophyta</taxon>
        <taxon>Spermatophyta</taxon>
        <taxon>Magnoliopsida</taxon>
        <taxon>eudicotyledons</taxon>
        <taxon>Gunneridae</taxon>
        <taxon>Pentapetalae</taxon>
        <taxon>rosids</taxon>
        <taxon>fabids</taxon>
        <taxon>Fabales</taxon>
        <taxon>Fabaceae</taxon>
        <taxon>Papilionoideae</taxon>
        <taxon>50 kb inversion clade</taxon>
        <taxon>NPAAA clade</taxon>
        <taxon>Hologalegina</taxon>
        <taxon>IRL clade</taxon>
        <taxon>Trifolieae</taxon>
        <taxon>Trifolium</taxon>
    </lineage>
</organism>
<protein>
    <submittedName>
        <fullName evidence="1">Uncharacterized protein</fullName>
    </submittedName>
</protein>
<keyword evidence="2" id="KW-1185">Reference proteome</keyword>
<gene>
    <name evidence="1" type="ORF">MILVUS5_LOCUS34825</name>
</gene>
<proteinExistence type="predicted"/>
<sequence length="373" mass="43753">MLLPIIDSLIGELSANQVDVRLKAVKLVGKVFAILEQHVAQKFRDLFVQFLERFYDKSAYVRIEALQCAKAVYAVNPFWSESHEFITSVEDRLFDSDAEVRMHAVVVACDIFSSNLKLVPKKLMALMAEAIKRLQDTEKLMEVYQDYCKKCCEGSMTISDHFEEIPCKILILCRHTECEELRPKRMELILADHLFPDHLSVMERTKHWIHMFSLFRTDHIKALITVWYHKRRLQEDMKNYLAMRKRSKNICAEETQKEIESVFTKMATYFVNSHKAKECLHELNKIKDNNLFKSLERLLEEPTFTNGQTIKAELLEMVGDKNPNYDFMHELFSKCSSNIFSSEHVQCILDYCYGDEDRLKYSSEKLLVIQVFS</sequence>
<dbReference type="Proteomes" id="UP001177021">
    <property type="component" value="Unassembled WGS sequence"/>
</dbReference>
<reference evidence="1" key="1">
    <citation type="submission" date="2023-10" db="EMBL/GenBank/DDBJ databases">
        <authorList>
            <person name="Rodriguez Cubillos JULIANA M."/>
            <person name="De Vega J."/>
        </authorList>
    </citation>
    <scope>NUCLEOTIDE SEQUENCE</scope>
</reference>
<accession>A0ACB0LR22</accession>
<name>A0ACB0LR22_TRIPR</name>
<evidence type="ECO:0000313" key="2">
    <source>
        <dbReference type="Proteomes" id="UP001177021"/>
    </source>
</evidence>
<evidence type="ECO:0000313" key="1">
    <source>
        <dbReference type="EMBL" id="CAJ2670857.1"/>
    </source>
</evidence>